<accession>A0ABY8BJJ0</accession>
<keyword evidence="1" id="KW-0812">Transmembrane</keyword>
<feature type="transmembrane region" description="Helical" evidence="1">
    <location>
        <begin position="79"/>
        <end position="100"/>
    </location>
</feature>
<evidence type="ECO:0000256" key="1">
    <source>
        <dbReference type="SAM" id="Phobius"/>
    </source>
</evidence>
<organism evidence="2 3">
    <name type="scientific">Afipia carboxydohydrogena</name>
    <name type="common">Pseudomonas carboxydohydrogena</name>
    <dbReference type="NCBI Taxonomy" id="290"/>
    <lineage>
        <taxon>Bacteria</taxon>
        <taxon>Pseudomonadati</taxon>
        <taxon>Pseudomonadota</taxon>
        <taxon>Alphaproteobacteria</taxon>
        <taxon>Hyphomicrobiales</taxon>
        <taxon>Nitrobacteraceae</taxon>
        <taxon>Afipia</taxon>
    </lineage>
</organism>
<feature type="transmembrane region" description="Helical" evidence="1">
    <location>
        <begin position="20"/>
        <end position="39"/>
    </location>
</feature>
<reference evidence="2 3" key="1">
    <citation type="submission" date="2022-11" db="EMBL/GenBank/DDBJ databases">
        <authorList>
            <person name="Siebert D."/>
            <person name="Busche T."/>
            <person name="Saydam E."/>
            <person name="Kalinowski J."/>
            <person name="Ruckert C."/>
            <person name="Blombach B."/>
        </authorList>
    </citation>
    <scope>NUCLEOTIDE SEQUENCE [LARGE SCALE GENOMIC DNA]</scope>
    <source>
        <strain evidence="2 3">DSM 1083</strain>
    </source>
</reference>
<evidence type="ECO:0000313" key="3">
    <source>
        <dbReference type="Proteomes" id="UP001213907"/>
    </source>
</evidence>
<feature type="transmembrane region" description="Helical" evidence="1">
    <location>
        <begin position="45"/>
        <end position="67"/>
    </location>
</feature>
<name>A0ABY8BJJ0_AFICR</name>
<dbReference type="EMBL" id="CP113162">
    <property type="protein sequence ID" value="WEF50165.1"/>
    <property type="molecule type" value="Genomic_DNA"/>
</dbReference>
<dbReference type="RefSeq" id="WP_275245816.1">
    <property type="nucleotide sequence ID" value="NZ_BAABDX010000002.1"/>
</dbReference>
<evidence type="ECO:0000313" key="2">
    <source>
        <dbReference type="EMBL" id="WEF50165.1"/>
    </source>
</evidence>
<proteinExistence type="predicted"/>
<keyword evidence="3" id="KW-1185">Reference proteome</keyword>
<keyword evidence="1" id="KW-0472">Membrane</keyword>
<dbReference type="Proteomes" id="UP001213907">
    <property type="component" value="Chromosome"/>
</dbReference>
<gene>
    <name evidence="2" type="ORF">AFIC_001689</name>
</gene>
<keyword evidence="1" id="KW-1133">Transmembrane helix</keyword>
<sequence length="114" mass="12394">MTRKDNRTVSRSEQIERGKIVTTSNLIWAIVLISIAVTAVTELRIAGYGSFWISAVAAYAAFFLNIACSGFGFRTPERMWWLGNVGVSVATMSLIGAPTIPSALWTAGRVLLAR</sequence>
<protein>
    <submittedName>
        <fullName evidence="2">Uncharacterized protein</fullName>
    </submittedName>
</protein>